<evidence type="ECO:0000313" key="2">
    <source>
        <dbReference type="EMBL" id="RMI35759.1"/>
    </source>
</evidence>
<dbReference type="Pfam" id="PF01872">
    <property type="entry name" value="RibD_C"/>
    <property type="match status" value="1"/>
</dbReference>
<sequence>MALEHVTLDGYVSSRRNLGFEWTWRAYSEELAAYGDEHIRADVDTAVYGRETYLGMYEFWGGRPNAESNEHERAHADWVNAVDKIVCSNTLTTADWNNTRVIGGDLAAEFGRLKAQPGGTMSVYASPTLVHSLIELGLIDEFRLIVHPVVIGSGTSLFPDKSELTLDLLESKAFASGAVYTRYRIAQEG</sequence>
<proteinExistence type="predicted"/>
<dbReference type="InterPro" id="IPR024072">
    <property type="entry name" value="DHFR-like_dom_sf"/>
</dbReference>
<dbReference type="PANTHER" id="PTHR38011">
    <property type="entry name" value="DIHYDROFOLATE REDUCTASE FAMILY PROTEIN (AFU_ORTHOLOGUE AFUA_8G06820)"/>
    <property type="match status" value="1"/>
</dbReference>
<dbReference type="PANTHER" id="PTHR38011:SF11">
    <property type="entry name" value="2,5-DIAMINO-6-RIBOSYLAMINO-4(3H)-PYRIMIDINONE 5'-PHOSPHATE REDUCTASE"/>
    <property type="match status" value="1"/>
</dbReference>
<feature type="domain" description="Bacterial bifunctional deaminase-reductase C-terminal" evidence="1">
    <location>
        <begin position="6"/>
        <end position="179"/>
    </location>
</feature>
<comment type="caution">
    <text evidence="2">The sequence shown here is derived from an EMBL/GenBank/DDBJ whole genome shotgun (WGS) entry which is preliminary data.</text>
</comment>
<protein>
    <recommendedName>
        <fullName evidence="1">Bacterial bifunctional deaminase-reductase C-terminal domain-containing protein</fullName>
    </recommendedName>
</protein>
<dbReference type="SUPFAM" id="SSF53597">
    <property type="entry name" value="Dihydrofolate reductase-like"/>
    <property type="match status" value="1"/>
</dbReference>
<dbReference type="OrthoDB" id="7342392at2"/>
<name>A0A3M2LDZ0_9NOCA</name>
<gene>
    <name evidence="2" type="ORF">EBN03_01940</name>
</gene>
<evidence type="ECO:0000313" key="3">
    <source>
        <dbReference type="Proteomes" id="UP000279275"/>
    </source>
</evidence>
<dbReference type="GO" id="GO:0008703">
    <property type="term" value="F:5-amino-6-(5-phosphoribosylamino)uracil reductase activity"/>
    <property type="evidence" value="ECO:0007669"/>
    <property type="project" value="InterPro"/>
</dbReference>
<dbReference type="AlphaFoldDB" id="A0A3M2LDZ0"/>
<dbReference type="EMBL" id="RFFH01000001">
    <property type="protein sequence ID" value="RMI35759.1"/>
    <property type="molecule type" value="Genomic_DNA"/>
</dbReference>
<reference evidence="2 3" key="1">
    <citation type="submission" date="2018-10" db="EMBL/GenBank/DDBJ databases">
        <title>Isolation from cow dung.</title>
        <authorList>
            <person name="Ling L."/>
        </authorList>
    </citation>
    <scope>NUCLEOTIDE SEQUENCE [LARGE SCALE GENOMIC DNA]</scope>
    <source>
        <strain evidence="2 3">NEAU-LL90</strain>
    </source>
</reference>
<dbReference type="InterPro" id="IPR002734">
    <property type="entry name" value="RibDG_C"/>
</dbReference>
<dbReference type="Gene3D" id="3.40.430.10">
    <property type="entry name" value="Dihydrofolate Reductase, subunit A"/>
    <property type="match status" value="1"/>
</dbReference>
<dbReference type="GO" id="GO:0009231">
    <property type="term" value="P:riboflavin biosynthetic process"/>
    <property type="evidence" value="ECO:0007669"/>
    <property type="project" value="InterPro"/>
</dbReference>
<organism evidence="2 3">
    <name type="scientific">Nocardia stercoris</name>
    <dbReference type="NCBI Taxonomy" id="2483361"/>
    <lineage>
        <taxon>Bacteria</taxon>
        <taxon>Bacillati</taxon>
        <taxon>Actinomycetota</taxon>
        <taxon>Actinomycetes</taxon>
        <taxon>Mycobacteriales</taxon>
        <taxon>Nocardiaceae</taxon>
        <taxon>Nocardia</taxon>
    </lineage>
</organism>
<dbReference type="InterPro" id="IPR050765">
    <property type="entry name" value="Riboflavin_Biosynth_HTPR"/>
</dbReference>
<dbReference type="Proteomes" id="UP000279275">
    <property type="component" value="Unassembled WGS sequence"/>
</dbReference>
<accession>A0A3M2LDZ0</accession>
<evidence type="ECO:0000259" key="1">
    <source>
        <dbReference type="Pfam" id="PF01872"/>
    </source>
</evidence>
<keyword evidence="3" id="KW-1185">Reference proteome</keyword>